<comment type="caution">
    <text evidence="2">The sequence shown here is derived from an EMBL/GenBank/DDBJ whole genome shotgun (WGS) entry which is preliminary data.</text>
</comment>
<proteinExistence type="predicted"/>
<dbReference type="Proteomes" id="UP001597476">
    <property type="component" value="Unassembled WGS sequence"/>
</dbReference>
<organism evidence="2 3">
    <name type="scientific">Hyunsoonleella rubra</name>
    <dbReference type="NCBI Taxonomy" id="1737062"/>
    <lineage>
        <taxon>Bacteria</taxon>
        <taxon>Pseudomonadati</taxon>
        <taxon>Bacteroidota</taxon>
        <taxon>Flavobacteriia</taxon>
        <taxon>Flavobacteriales</taxon>
        <taxon>Flavobacteriaceae</taxon>
    </lineage>
</organism>
<keyword evidence="3" id="KW-1185">Reference proteome</keyword>
<dbReference type="RefSeq" id="WP_380292392.1">
    <property type="nucleotide sequence ID" value="NZ_JBHULY010000026.1"/>
</dbReference>
<dbReference type="Gene3D" id="3.90.930.1">
    <property type="match status" value="1"/>
</dbReference>
<evidence type="ECO:0000256" key="1">
    <source>
        <dbReference type="SAM" id="SignalP"/>
    </source>
</evidence>
<name>A0ABW5TCG4_9FLAO</name>
<feature type="chain" id="PRO_5045694496" evidence="1">
    <location>
        <begin position="20"/>
        <end position="159"/>
    </location>
</feature>
<sequence length="159" mass="19469">MRFLVAVFSLLFLTSTLSAQKRYQRHYYKNGVLKSEGWMENNLKIKYWTFYYSNGNTKKEGHFKNGKPVKYWYFYRENGTKESEGHFMNGKKNNWWLFYDAMEKLKHKCQLKNNLKNGYCLMYQNERLVSARRFKDGKQLKEWTDFRSFKRDNNLNDLK</sequence>
<evidence type="ECO:0000313" key="3">
    <source>
        <dbReference type="Proteomes" id="UP001597476"/>
    </source>
</evidence>
<accession>A0ABW5TCG4</accession>
<dbReference type="EMBL" id="JBHULY010000026">
    <property type="protein sequence ID" value="MFD2726967.1"/>
    <property type="molecule type" value="Genomic_DNA"/>
</dbReference>
<keyword evidence="1" id="KW-0732">Signal</keyword>
<reference evidence="3" key="1">
    <citation type="journal article" date="2019" name="Int. J. Syst. Evol. Microbiol.">
        <title>The Global Catalogue of Microorganisms (GCM) 10K type strain sequencing project: providing services to taxonomists for standard genome sequencing and annotation.</title>
        <authorList>
            <consortium name="The Broad Institute Genomics Platform"/>
            <consortium name="The Broad Institute Genome Sequencing Center for Infectious Disease"/>
            <person name="Wu L."/>
            <person name="Ma J."/>
        </authorList>
    </citation>
    <scope>NUCLEOTIDE SEQUENCE [LARGE SCALE GENOMIC DNA]</scope>
    <source>
        <strain evidence="3">KCTC 42398</strain>
    </source>
</reference>
<protein>
    <submittedName>
        <fullName evidence="2">Toxin-antitoxin system YwqK family antitoxin</fullName>
    </submittedName>
</protein>
<gene>
    <name evidence="2" type="ORF">ACFSR8_12145</name>
</gene>
<evidence type="ECO:0000313" key="2">
    <source>
        <dbReference type="EMBL" id="MFD2726967.1"/>
    </source>
</evidence>
<dbReference type="SUPFAM" id="SSF82185">
    <property type="entry name" value="Histone H3 K4-specific methyltransferase SET7/9 N-terminal domain"/>
    <property type="match status" value="1"/>
</dbReference>
<feature type="signal peptide" evidence="1">
    <location>
        <begin position="1"/>
        <end position="19"/>
    </location>
</feature>